<dbReference type="PANTHER" id="PTHR31595">
    <property type="entry name" value="LONG-CHAIN-ALCOHOL O-FATTY-ACYLTRANSFERASE 3-RELATED"/>
    <property type="match status" value="1"/>
</dbReference>
<feature type="transmembrane region" description="Helical" evidence="9">
    <location>
        <begin position="414"/>
        <end position="431"/>
    </location>
</feature>
<feature type="domain" description="Wax synthase" evidence="10">
    <location>
        <begin position="330"/>
        <end position="419"/>
    </location>
</feature>
<feature type="transmembrane region" description="Helical" evidence="9">
    <location>
        <begin position="384"/>
        <end position="402"/>
    </location>
</feature>
<evidence type="ECO:0000256" key="5">
    <source>
        <dbReference type="ARBA" id="ARBA00022692"/>
    </source>
</evidence>
<feature type="transmembrane region" description="Helical" evidence="9">
    <location>
        <begin position="252"/>
        <end position="270"/>
    </location>
</feature>
<dbReference type="Pfam" id="PF13813">
    <property type="entry name" value="MBOAT_2"/>
    <property type="match status" value="1"/>
</dbReference>
<feature type="compositionally biased region" description="Low complexity" evidence="8">
    <location>
        <begin position="204"/>
        <end position="218"/>
    </location>
</feature>
<dbReference type="Proteomes" id="UP000807716">
    <property type="component" value="Unassembled WGS sequence"/>
</dbReference>
<feature type="transmembrane region" description="Helical" evidence="9">
    <location>
        <begin position="80"/>
        <end position="97"/>
    </location>
</feature>
<dbReference type="PANTHER" id="PTHR31595:SF57">
    <property type="entry name" value="OS04G0481900 PROTEIN"/>
    <property type="match status" value="1"/>
</dbReference>
<dbReference type="InterPro" id="IPR032805">
    <property type="entry name" value="Wax_synthase_dom"/>
</dbReference>
<dbReference type="AlphaFoldDB" id="A0A9P6QLG2"/>
<dbReference type="OrthoDB" id="1077582at2759"/>
<organism evidence="11 12">
    <name type="scientific">Actinomortierella ambigua</name>
    <dbReference type="NCBI Taxonomy" id="1343610"/>
    <lineage>
        <taxon>Eukaryota</taxon>
        <taxon>Fungi</taxon>
        <taxon>Fungi incertae sedis</taxon>
        <taxon>Mucoromycota</taxon>
        <taxon>Mortierellomycotina</taxon>
        <taxon>Mortierellomycetes</taxon>
        <taxon>Mortierellales</taxon>
        <taxon>Mortierellaceae</taxon>
        <taxon>Actinomortierella</taxon>
    </lineage>
</organism>
<comment type="pathway">
    <text evidence="2">Secondary metabolite biosynthesis.</text>
</comment>
<evidence type="ECO:0000256" key="8">
    <source>
        <dbReference type="SAM" id="MobiDB-lite"/>
    </source>
</evidence>
<evidence type="ECO:0000313" key="12">
    <source>
        <dbReference type="Proteomes" id="UP000807716"/>
    </source>
</evidence>
<comment type="similarity">
    <text evidence="3">Belongs to the wax synthase family.</text>
</comment>
<feature type="transmembrane region" description="Helical" evidence="9">
    <location>
        <begin position="52"/>
        <end position="73"/>
    </location>
</feature>
<evidence type="ECO:0000256" key="4">
    <source>
        <dbReference type="ARBA" id="ARBA00022679"/>
    </source>
</evidence>
<evidence type="ECO:0000313" key="11">
    <source>
        <dbReference type="EMBL" id="KAG0270179.1"/>
    </source>
</evidence>
<evidence type="ECO:0000259" key="10">
    <source>
        <dbReference type="Pfam" id="PF13813"/>
    </source>
</evidence>
<evidence type="ECO:0000256" key="6">
    <source>
        <dbReference type="ARBA" id="ARBA00022989"/>
    </source>
</evidence>
<feature type="region of interest" description="Disordered" evidence="8">
    <location>
        <begin position="170"/>
        <end position="222"/>
    </location>
</feature>
<dbReference type="EMBL" id="JAAAJB010000010">
    <property type="protein sequence ID" value="KAG0270179.1"/>
    <property type="molecule type" value="Genomic_DNA"/>
</dbReference>
<keyword evidence="5 9" id="KW-0812">Transmembrane</keyword>
<accession>A0A9P6QLG2</accession>
<keyword evidence="4" id="KW-0808">Transferase</keyword>
<dbReference type="GO" id="GO:0008374">
    <property type="term" value="F:O-acyltransferase activity"/>
    <property type="evidence" value="ECO:0007669"/>
    <property type="project" value="InterPro"/>
</dbReference>
<comment type="subcellular location">
    <subcellularLocation>
        <location evidence="1">Membrane</location>
        <topology evidence="1">Multi-pass membrane protein</topology>
    </subcellularLocation>
</comment>
<evidence type="ECO:0000256" key="7">
    <source>
        <dbReference type="ARBA" id="ARBA00023136"/>
    </source>
</evidence>
<evidence type="ECO:0000256" key="2">
    <source>
        <dbReference type="ARBA" id="ARBA00005179"/>
    </source>
</evidence>
<keyword evidence="7 9" id="KW-0472">Membrane</keyword>
<keyword evidence="6 9" id="KW-1133">Transmembrane helix</keyword>
<keyword evidence="12" id="KW-1185">Reference proteome</keyword>
<reference evidence="11" key="1">
    <citation type="journal article" date="2020" name="Fungal Divers.">
        <title>Resolving the Mortierellaceae phylogeny through synthesis of multi-gene phylogenetics and phylogenomics.</title>
        <authorList>
            <person name="Vandepol N."/>
            <person name="Liber J."/>
            <person name="Desiro A."/>
            <person name="Na H."/>
            <person name="Kennedy M."/>
            <person name="Barry K."/>
            <person name="Grigoriev I.V."/>
            <person name="Miller A.N."/>
            <person name="O'Donnell K."/>
            <person name="Stajich J.E."/>
            <person name="Bonito G."/>
        </authorList>
    </citation>
    <scope>NUCLEOTIDE SEQUENCE</scope>
    <source>
        <strain evidence="11">BC1065</strain>
    </source>
</reference>
<gene>
    <name evidence="11" type="ORF">DFQ27_000098</name>
</gene>
<name>A0A9P6QLG2_9FUNG</name>
<proteinExistence type="inferred from homology"/>
<feature type="transmembrane region" description="Helical" evidence="9">
    <location>
        <begin position="443"/>
        <end position="462"/>
    </location>
</feature>
<evidence type="ECO:0000256" key="3">
    <source>
        <dbReference type="ARBA" id="ARBA00007282"/>
    </source>
</evidence>
<protein>
    <recommendedName>
        <fullName evidence="10">Wax synthase domain-containing protein</fullName>
    </recommendedName>
</protein>
<sequence>MEVLTHSTAHVLSTLRDLTNSQTLFDKLPQQLPVAPVDMGPPNVNMIVLPNAYYFSIFFVFGGGLYLMLLTPFTLRQKQVAAAPLIFFLFILPLIFTSDNAPLLQLTHVAACVSVIMRSLDLYYIRPLRTGKEPTMDFDDWWSECWMPFRKVPMTKRQLQRRELEMTQERIRRENEKEQQLQRQKGKEVTKKDDGSDKKDEQSSIKSSNSAPPKSSPADADEKLTRGKPARLFYTQPMDPNPKHWSVYLPRWIFYAVAVDLIVFTASFFTPEQFQSSYPATLAYRFAVAAIVIFDISLANYTLMILWASVTGDLVRDTEWTLVRHRFPGFATSPADFWKQWHHLFKQVWVDIGAKPTFELLRKYVTPRLSKNARQRQLAKNLETVLPVMGVFLMSGLFHEYMMYSLWHATPGPMTIFFLMHGVGTFVSKALERTVGQKVKLPTIVLIALTWAFNLTTSYWFMIPILEHKGHSVPMHQCVLIRVYNLLRAHHIF</sequence>
<dbReference type="GO" id="GO:0016020">
    <property type="term" value="C:membrane"/>
    <property type="evidence" value="ECO:0007669"/>
    <property type="project" value="UniProtKB-SubCell"/>
</dbReference>
<comment type="caution">
    <text evidence="11">The sequence shown here is derived from an EMBL/GenBank/DDBJ whole genome shotgun (WGS) entry which is preliminary data.</text>
</comment>
<dbReference type="InterPro" id="IPR044851">
    <property type="entry name" value="Wax_synthase"/>
</dbReference>
<dbReference type="GO" id="GO:0006629">
    <property type="term" value="P:lipid metabolic process"/>
    <property type="evidence" value="ECO:0007669"/>
    <property type="project" value="InterPro"/>
</dbReference>
<feature type="compositionally biased region" description="Basic and acidic residues" evidence="8">
    <location>
        <begin position="170"/>
        <end position="203"/>
    </location>
</feature>
<evidence type="ECO:0000256" key="9">
    <source>
        <dbReference type="SAM" id="Phobius"/>
    </source>
</evidence>
<evidence type="ECO:0000256" key="1">
    <source>
        <dbReference type="ARBA" id="ARBA00004141"/>
    </source>
</evidence>
<feature type="transmembrane region" description="Helical" evidence="9">
    <location>
        <begin position="282"/>
        <end position="307"/>
    </location>
</feature>